<reference evidence="1" key="1">
    <citation type="submission" date="2017-08" db="EMBL/GenBank/DDBJ databases">
        <authorList>
            <person name="Polle J.E."/>
            <person name="Barry K."/>
            <person name="Cushman J."/>
            <person name="Schmutz J."/>
            <person name="Tran D."/>
            <person name="Hathwaick L.T."/>
            <person name="Yim W.C."/>
            <person name="Jenkins J."/>
            <person name="Mckie-Krisberg Z.M."/>
            <person name="Prochnik S."/>
            <person name="Lindquist E."/>
            <person name="Dockter R.B."/>
            <person name="Adam C."/>
            <person name="Molina H."/>
            <person name="Bunkerborg J."/>
            <person name="Jin E."/>
            <person name="Buchheim M."/>
            <person name="Magnuson J."/>
        </authorList>
    </citation>
    <scope>NUCLEOTIDE SEQUENCE</scope>
    <source>
        <strain evidence="1">CCAP 19/18</strain>
    </source>
</reference>
<protein>
    <recommendedName>
        <fullName evidence="3">Encoded protein</fullName>
    </recommendedName>
</protein>
<evidence type="ECO:0008006" key="3">
    <source>
        <dbReference type="Google" id="ProtNLM"/>
    </source>
</evidence>
<dbReference type="EMBL" id="MU070015">
    <property type="protein sequence ID" value="KAF5830697.1"/>
    <property type="molecule type" value="Genomic_DNA"/>
</dbReference>
<sequence length="86" mass="9931">MQMLQHAVRYANAPTCCTICKCLQHAVRYANAFNMLYNMQMLQHAVRYANAFSRHRKCIPRPRNTKSMICSAACLALDNHTKRAWA</sequence>
<gene>
    <name evidence="1" type="ORF">DUNSADRAFT_14183</name>
</gene>
<name>A0ABQ7G7W8_DUNSA</name>
<proteinExistence type="predicted"/>
<accession>A0ABQ7G7W8</accession>
<comment type="caution">
    <text evidence="1">The sequence shown here is derived from an EMBL/GenBank/DDBJ whole genome shotgun (WGS) entry which is preliminary data.</text>
</comment>
<evidence type="ECO:0000313" key="2">
    <source>
        <dbReference type="Proteomes" id="UP000815325"/>
    </source>
</evidence>
<keyword evidence="2" id="KW-1185">Reference proteome</keyword>
<dbReference type="Proteomes" id="UP000815325">
    <property type="component" value="Unassembled WGS sequence"/>
</dbReference>
<evidence type="ECO:0000313" key="1">
    <source>
        <dbReference type="EMBL" id="KAF5830697.1"/>
    </source>
</evidence>
<organism evidence="1 2">
    <name type="scientific">Dunaliella salina</name>
    <name type="common">Green alga</name>
    <name type="synonym">Protococcus salinus</name>
    <dbReference type="NCBI Taxonomy" id="3046"/>
    <lineage>
        <taxon>Eukaryota</taxon>
        <taxon>Viridiplantae</taxon>
        <taxon>Chlorophyta</taxon>
        <taxon>core chlorophytes</taxon>
        <taxon>Chlorophyceae</taxon>
        <taxon>CS clade</taxon>
        <taxon>Chlamydomonadales</taxon>
        <taxon>Dunaliellaceae</taxon>
        <taxon>Dunaliella</taxon>
    </lineage>
</organism>